<keyword evidence="2" id="KW-1185">Reference proteome</keyword>
<dbReference type="InterPro" id="IPR029058">
    <property type="entry name" value="AB_hydrolase_fold"/>
</dbReference>
<sequence length="288" mass="31645">MSRYCLHLRDSAVGGPVVSGRLYRFVNGVEVDWDAQLPEFTASTRGQRLLVLLHGYNVSRSEGRASLARYMDLLAAQGLSDPMLAVLWPGDGWAKALSYPFEGRDADDSAEVLWKWLSTHLKPGTRVAFAGHSLGCRVAMATARRLALAGTLRLDRIVLMAPAIDNDSLGQSGRFGYREGTLGAERVAVLASEQDWVLRFAYPLGDLTQTILFGERWGRALGLSGPVERDPEVLARLEPVPRADPAYHVDHGDYLGVARQGGHTVAETERFLAPFLERHSQPRWPAAG</sequence>
<dbReference type="Pfam" id="PF05990">
    <property type="entry name" value="DUF900"/>
    <property type="match status" value="1"/>
</dbReference>
<dbReference type="GO" id="GO:0016787">
    <property type="term" value="F:hydrolase activity"/>
    <property type="evidence" value="ECO:0007669"/>
    <property type="project" value="UniProtKB-KW"/>
</dbReference>
<evidence type="ECO:0000313" key="2">
    <source>
        <dbReference type="Proteomes" id="UP001482231"/>
    </source>
</evidence>
<proteinExistence type="predicted"/>
<name>A0ABV0ECR1_9BURK</name>
<dbReference type="EMBL" id="JBAJEX010000002">
    <property type="protein sequence ID" value="MEO1766324.1"/>
    <property type="molecule type" value="Genomic_DNA"/>
</dbReference>
<dbReference type="RefSeq" id="WP_347307296.1">
    <property type="nucleotide sequence ID" value="NZ_JBAJEX010000002.1"/>
</dbReference>
<dbReference type="InterPro" id="IPR010297">
    <property type="entry name" value="DUF900_hydrolase"/>
</dbReference>
<gene>
    <name evidence="1" type="ORF">V6E02_03735</name>
</gene>
<comment type="caution">
    <text evidence="1">The sequence shown here is derived from an EMBL/GenBank/DDBJ whole genome shotgun (WGS) entry which is preliminary data.</text>
</comment>
<reference evidence="1 2" key="1">
    <citation type="submission" date="2024-02" db="EMBL/GenBank/DDBJ databases">
        <title>New thermophilic sulfur-oxidizing bacteria from a hot springs of the Uzon caldera (Kamchatka, Russia).</title>
        <authorList>
            <person name="Dukat A.M."/>
            <person name="Elcheninov A.G."/>
            <person name="Frolov E.N."/>
        </authorList>
    </citation>
    <scope>NUCLEOTIDE SEQUENCE [LARGE SCALE GENOMIC DNA]</scope>
    <source>
        <strain evidence="1 2">AK1</strain>
    </source>
</reference>
<protein>
    <submittedName>
        <fullName evidence="1">Alpha/beta fold hydrolase</fullName>
    </submittedName>
</protein>
<dbReference type="Proteomes" id="UP001482231">
    <property type="component" value="Unassembled WGS sequence"/>
</dbReference>
<dbReference type="SUPFAM" id="SSF53474">
    <property type="entry name" value="alpha/beta-Hydrolases"/>
    <property type="match status" value="1"/>
</dbReference>
<keyword evidence="1" id="KW-0378">Hydrolase</keyword>
<organism evidence="1 2">
    <name type="scientific">Thiobacter aerophilum</name>
    <dbReference type="NCBI Taxonomy" id="3121275"/>
    <lineage>
        <taxon>Bacteria</taxon>
        <taxon>Pseudomonadati</taxon>
        <taxon>Pseudomonadota</taxon>
        <taxon>Betaproteobacteria</taxon>
        <taxon>Burkholderiales</taxon>
        <taxon>Thiobacteraceae</taxon>
        <taxon>Thiobacter</taxon>
    </lineage>
</organism>
<evidence type="ECO:0000313" key="1">
    <source>
        <dbReference type="EMBL" id="MEO1766324.1"/>
    </source>
</evidence>
<accession>A0ABV0ECR1</accession>
<dbReference type="Gene3D" id="3.40.50.1820">
    <property type="entry name" value="alpha/beta hydrolase"/>
    <property type="match status" value="1"/>
</dbReference>